<name>A0A974BK18_SEDHY</name>
<feature type="transmembrane region" description="Helical" evidence="1">
    <location>
        <begin position="47"/>
        <end position="69"/>
    </location>
</feature>
<feature type="transmembrane region" description="Helical" evidence="1">
    <location>
        <begin position="105"/>
        <end position="122"/>
    </location>
</feature>
<comment type="caution">
    <text evidence="2">The sequence shown here is derived from an EMBL/GenBank/DDBJ whole genome shotgun (WGS) entry which is preliminary data.</text>
</comment>
<feature type="transmembrane region" description="Helical" evidence="1">
    <location>
        <begin position="75"/>
        <end position="93"/>
    </location>
</feature>
<evidence type="ECO:0008006" key="4">
    <source>
        <dbReference type="Google" id="ProtNLM"/>
    </source>
</evidence>
<dbReference type="EMBL" id="JACBNQ010000012">
    <property type="protein sequence ID" value="NYB74714.1"/>
    <property type="molecule type" value="Genomic_DNA"/>
</dbReference>
<reference evidence="2" key="1">
    <citation type="submission" date="2020-07" db="EMBL/GenBank/DDBJ databases">
        <title>Genomic analysis of a strain of Sedimentibacter Hydroxybenzoicus DSM7310.</title>
        <authorList>
            <person name="Ma S."/>
        </authorList>
    </citation>
    <scope>NUCLEOTIDE SEQUENCE</scope>
    <source>
        <strain evidence="2">DSM 7310</strain>
    </source>
</reference>
<gene>
    <name evidence="2" type="ORF">HZF24_11260</name>
</gene>
<organism evidence="2 3">
    <name type="scientific">Sedimentibacter hydroxybenzoicus DSM 7310</name>
    <dbReference type="NCBI Taxonomy" id="1123245"/>
    <lineage>
        <taxon>Bacteria</taxon>
        <taxon>Bacillati</taxon>
        <taxon>Bacillota</taxon>
        <taxon>Tissierellia</taxon>
        <taxon>Sedimentibacter</taxon>
    </lineage>
</organism>
<protein>
    <recommendedName>
        <fullName evidence="4">Zinc ribbon domain-containing protein</fullName>
    </recommendedName>
</protein>
<evidence type="ECO:0000313" key="3">
    <source>
        <dbReference type="Proteomes" id="UP000611629"/>
    </source>
</evidence>
<dbReference type="Proteomes" id="UP000611629">
    <property type="component" value="Unassembled WGS sequence"/>
</dbReference>
<feature type="transmembrane region" description="Helical" evidence="1">
    <location>
        <begin position="159"/>
        <end position="178"/>
    </location>
</feature>
<dbReference type="AlphaFoldDB" id="A0A974BK18"/>
<keyword evidence="1" id="KW-1133">Transmembrane helix</keyword>
<dbReference type="InterPro" id="IPR046283">
    <property type="entry name" value="DUF6320"/>
</dbReference>
<sequence length="220" mass="25104">MKYCNNCKVEVVGNRKNCPLCQETLKGDKSQDEVFPQIMFVYKEHSFFFKILLLVSIIIASTTAALNILLDDWGAWSIFILGGLGSVWASLITAINKRKNIHKNIIYQVMIISVIAIVWDYLTGWRSWSISYVIPFVCFFAMLSMAVISKVLKLYIEDYIVYIIIDGLFGIIPIIFIFTGGLSVLYPSLICIVTSIISLSTILIFEDRKLLAEIKRRLHM</sequence>
<feature type="transmembrane region" description="Helical" evidence="1">
    <location>
        <begin position="128"/>
        <end position="147"/>
    </location>
</feature>
<keyword evidence="3" id="KW-1185">Reference proteome</keyword>
<feature type="transmembrane region" description="Helical" evidence="1">
    <location>
        <begin position="184"/>
        <end position="205"/>
    </location>
</feature>
<keyword evidence="1" id="KW-0812">Transmembrane</keyword>
<dbReference type="RefSeq" id="WP_179238420.1">
    <property type="nucleotide sequence ID" value="NZ_JACBNQ010000012.1"/>
</dbReference>
<keyword evidence="1" id="KW-0472">Membrane</keyword>
<proteinExistence type="predicted"/>
<dbReference type="Pfam" id="PF19845">
    <property type="entry name" value="DUF6320"/>
    <property type="match status" value="1"/>
</dbReference>
<accession>A0A974BK18</accession>
<evidence type="ECO:0000313" key="2">
    <source>
        <dbReference type="EMBL" id="NYB74714.1"/>
    </source>
</evidence>
<evidence type="ECO:0000256" key="1">
    <source>
        <dbReference type="SAM" id="Phobius"/>
    </source>
</evidence>